<accession>A0A235BNG3</accession>
<dbReference type="NCBIfam" id="NF010248">
    <property type="entry name" value="PRK13695.1"/>
    <property type="match status" value="1"/>
</dbReference>
<gene>
    <name evidence="4" type="ORF">CH333_09375</name>
</gene>
<evidence type="ECO:0000313" key="5">
    <source>
        <dbReference type="Proteomes" id="UP000215215"/>
    </source>
</evidence>
<dbReference type="SUPFAM" id="SSF52540">
    <property type="entry name" value="P-loop containing nucleoside triphosphate hydrolases"/>
    <property type="match status" value="1"/>
</dbReference>
<dbReference type="GO" id="GO:0005524">
    <property type="term" value="F:ATP binding"/>
    <property type="evidence" value="ECO:0007669"/>
    <property type="project" value="UniProtKB-KW"/>
</dbReference>
<dbReference type="PANTHER" id="PTHR43146:SF1">
    <property type="entry name" value="CANCER-RELATED NUCLEOSIDE-TRIPHOSPHATASE"/>
    <property type="match status" value="1"/>
</dbReference>
<dbReference type="HAMAP" id="MF_00796">
    <property type="entry name" value="NTPase_1"/>
    <property type="match status" value="1"/>
</dbReference>
<evidence type="ECO:0000256" key="1">
    <source>
        <dbReference type="ARBA" id="ARBA00022741"/>
    </source>
</evidence>
<proteinExistence type="inferred from homology"/>
<dbReference type="InterPro" id="IPR027417">
    <property type="entry name" value="P-loop_NTPase"/>
</dbReference>
<organism evidence="4 5">
    <name type="scientific">candidate division WOR-3 bacterium JGI_Cruoil_03_44_89</name>
    <dbReference type="NCBI Taxonomy" id="1973748"/>
    <lineage>
        <taxon>Bacteria</taxon>
        <taxon>Bacteria division WOR-3</taxon>
    </lineage>
</organism>
<keyword evidence="2" id="KW-0378">Hydrolase</keyword>
<dbReference type="AlphaFoldDB" id="A0A235BNG3"/>
<protein>
    <recommendedName>
        <fullName evidence="6">AAA+ ATPase domain-containing protein</fullName>
    </recommendedName>
</protein>
<dbReference type="Proteomes" id="UP000215215">
    <property type="component" value="Unassembled WGS sequence"/>
</dbReference>
<name>A0A235BNG3_UNCW3</name>
<evidence type="ECO:0000256" key="3">
    <source>
        <dbReference type="ARBA" id="ARBA00022840"/>
    </source>
</evidence>
<evidence type="ECO:0000313" key="4">
    <source>
        <dbReference type="EMBL" id="OYD14010.1"/>
    </source>
</evidence>
<dbReference type="GO" id="GO:0017111">
    <property type="term" value="F:ribonucleoside triphosphate phosphatase activity"/>
    <property type="evidence" value="ECO:0007669"/>
    <property type="project" value="InterPro"/>
</dbReference>
<evidence type="ECO:0000256" key="2">
    <source>
        <dbReference type="ARBA" id="ARBA00022801"/>
    </source>
</evidence>
<dbReference type="Pfam" id="PF03266">
    <property type="entry name" value="NTPase_1"/>
    <property type="match status" value="1"/>
</dbReference>
<comment type="caution">
    <text evidence="4">The sequence shown here is derived from an EMBL/GenBank/DDBJ whole genome shotgun (WGS) entry which is preliminary data.</text>
</comment>
<keyword evidence="1" id="KW-0547">Nucleotide-binding</keyword>
<dbReference type="InterPro" id="IPR004948">
    <property type="entry name" value="Nuc-triphosphatase_THEP1"/>
</dbReference>
<dbReference type="Gene3D" id="3.40.50.300">
    <property type="entry name" value="P-loop containing nucleotide triphosphate hydrolases"/>
    <property type="match status" value="1"/>
</dbReference>
<reference evidence="4 5" key="1">
    <citation type="submission" date="2017-07" db="EMBL/GenBank/DDBJ databases">
        <title>Recovery of genomes from metagenomes via a dereplication, aggregation, and scoring strategy.</title>
        <authorList>
            <person name="Sieber C.M."/>
            <person name="Probst A.J."/>
            <person name="Sharrar A."/>
            <person name="Thomas B.C."/>
            <person name="Hess M."/>
            <person name="Tringe S.G."/>
            <person name="Banfield J.F."/>
        </authorList>
    </citation>
    <scope>NUCLEOTIDE SEQUENCE [LARGE SCALE GENOMIC DNA]</scope>
    <source>
        <strain evidence="4">JGI_Cruoil_03_44_89</strain>
    </source>
</reference>
<dbReference type="PANTHER" id="PTHR43146">
    <property type="entry name" value="CANCER-RELATED NUCLEOSIDE-TRIPHOSPHATASE"/>
    <property type="match status" value="1"/>
</dbReference>
<evidence type="ECO:0008006" key="6">
    <source>
        <dbReference type="Google" id="ProtNLM"/>
    </source>
</evidence>
<keyword evidence="3" id="KW-0067">ATP-binding</keyword>
<dbReference type="EMBL" id="NOZQ01000209">
    <property type="protein sequence ID" value="OYD14010.1"/>
    <property type="molecule type" value="Genomic_DNA"/>
</dbReference>
<sequence length="173" mass="19371">MRNILLTGKPGVGKTTLILKVLGSPNLDARGFYTREIRKGNVRLGFELVEIGGSRRDVFAHIGFEKIHRVGKYGVDISVLEEIGAEAIKKGIEEKSLIVIDEIGKMELYSKRFREAVTLALNSSSPVLATITMSPLPFVKDIKQRKDVSILEVTRNNRDELLRKLIKKLEGLK</sequence>